<feature type="compositionally biased region" description="Basic residues" evidence="1">
    <location>
        <begin position="457"/>
        <end position="469"/>
    </location>
</feature>
<evidence type="ECO:0000256" key="1">
    <source>
        <dbReference type="SAM" id="MobiDB-lite"/>
    </source>
</evidence>
<feature type="compositionally biased region" description="Polar residues" evidence="1">
    <location>
        <begin position="351"/>
        <end position="364"/>
    </location>
</feature>
<feature type="compositionally biased region" description="Basic and acidic residues" evidence="1">
    <location>
        <begin position="670"/>
        <end position="680"/>
    </location>
</feature>
<feature type="region of interest" description="Disordered" evidence="1">
    <location>
        <begin position="715"/>
        <end position="741"/>
    </location>
</feature>
<dbReference type="Proteomes" id="UP001316803">
    <property type="component" value="Unassembled WGS sequence"/>
</dbReference>
<feature type="compositionally biased region" description="Polar residues" evidence="1">
    <location>
        <begin position="715"/>
        <end position="730"/>
    </location>
</feature>
<evidence type="ECO:0008006" key="4">
    <source>
        <dbReference type="Google" id="ProtNLM"/>
    </source>
</evidence>
<dbReference type="EMBL" id="JAKLMC020000001">
    <property type="protein sequence ID" value="KAK5958417.1"/>
    <property type="molecule type" value="Genomic_DNA"/>
</dbReference>
<protein>
    <recommendedName>
        <fullName evidence="4">Cell wall proline rich protein</fullName>
    </recommendedName>
</protein>
<sequence length="869" mass="94915">MASLSLSPAANFESFPLTDPPRHTRKHSRCPTGAAPLPSFAFNPGIPSQTTDKMGDEKEEEPPSMIGAGHMRRPSKPIALPEFTFNPGVSIPVERTPSPTHPILEEMALNQQRVSKSAKPAPLPAFTFNPGAARGSLSPTKLESDAEPTKVNLHKRAGSEFVGGSAQGAQLVDASPIKHEPKPSGPPVSNSGYRGHTHRRSQAISVSDIDTSDLIKQHALAKARAPSSPATPQETSFSFPRASSAHRHTPSNTRSPPGSPRRGSVPGYRPRTVDFSDTVDVIPRPLSMISSETERSNSTIRGHSVTNSINSIASLAVPPLQSQPEAPEYNARPSFETVNDRRPNTADASLLLSSNTAKNDQNLLTMPKRPLSASGSPMVSSSGSPPLKKKQHFWSTHGNDPSPTPTPKIEQADPFEYKPMTAQPIEKPPSRPKTAPERPSIKKRQKYHTWTAGIFSKKTKHRASKKSRRTPTPPALLRKDSDKVNEIFDTDDTVVLREDSPVSARRQPLLEQRFSLPATSLALDDAYSPMIDLDTALDPPEDDRRHSDDHSRKTIAKIAKLHSSERRGVVDAFGVSHRRTESAPALSPVNRSALFGMRHHGSNASLSEEVFDEEEEDNFLAHEQETRHYSGSASIHADAHRVTPIPKSGLGLANLTSNTDDVVILDPDNHTEEEAEDVRSSKSTLEAPTLMPDHLPKRPSTSPMPFAYPDPQLHYASSTEGRTTSASLISSPDADHVSFDTQSRTRRLGELNVDMIRPSTDDLPSLSDSASSNVYPHGSSIRNARPSLDKRSNSMFVPGTSRPYEGWKRSSLASFTRLIPGSSHGSKVKLDTVPGEGEEKTKKKSNRISKLMRFWRSKEADVRPTTSSY</sequence>
<feature type="region of interest" description="Disordered" evidence="1">
    <location>
        <begin position="457"/>
        <end position="477"/>
    </location>
</feature>
<accession>A0AAN8ISQ0</accession>
<name>A0AAN8ISQ0_9EURO</name>
<keyword evidence="3" id="KW-1185">Reference proteome</keyword>
<feature type="compositionally biased region" description="Low complexity" evidence="1">
    <location>
        <begin position="761"/>
        <end position="772"/>
    </location>
</feature>
<organism evidence="2 3">
    <name type="scientific">Knufia fluminis</name>
    <dbReference type="NCBI Taxonomy" id="191047"/>
    <lineage>
        <taxon>Eukaryota</taxon>
        <taxon>Fungi</taxon>
        <taxon>Dikarya</taxon>
        <taxon>Ascomycota</taxon>
        <taxon>Pezizomycotina</taxon>
        <taxon>Eurotiomycetes</taxon>
        <taxon>Chaetothyriomycetidae</taxon>
        <taxon>Chaetothyriales</taxon>
        <taxon>Trichomeriaceae</taxon>
        <taxon>Knufia</taxon>
    </lineage>
</organism>
<evidence type="ECO:0000313" key="3">
    <source>
        <dbReference type="Proteomes" id="UP001316803"/>
    </source>
</evidence>
<proteinExistence type="predicted"/>
<feature type="region of interest" description="Disordered" evidence="1">
    <location>
        <begin position="1"/>
        <end position="77"/>
    </location>
</feature>
<feature type="compositionally biased region" description="Polar residues" evidence="1">
    <location>
        <begin position="228"/>
        <end position="238"/>
    </location>
</feature>
<feature type="region of interest" description="Disordered" evidence="1">
    <location>
        <begin position="821"/>
        <end position="845"/>
    </location>
</feature>
<feature type="region of interest" description="Disordered" evidence="1">
    <location>
        <begin position="318"/>
        <end position="445"/>
    </location>
</feature>
<reference evidence="2 3" key="1">
    <citation type="submission" date="2022-12" db="EMBL/GenBank/DDBJ databases">
        <title>Genomic features and morphological characterization of a novel Knufia sp. strain isolated from spacecraft assembly facility.</title>
        <authorList>
            <person name="Teixeira M."/>
            <person name="Chander A.M."/>
            <person name="Stajich J.E."/>
            <person name="Venkateswaran K."/>
        </authorList>
    </citation>
    <scope>NUCLEOTIDE SEQUENCE [LARGE SCALE GENOMIC DNA]</scope>
    <source>
        <strain evidence="2 3">FJI-L2-BK-P2</strain>
    </source>
</reference>
<gene>
    <name evidence="2" type="ORF">OHC33_000260</name>
</gene>
<feature type="compositionally biased region" description="Low complexity" evidence="1">
    <location>
        <begin position="370"/>
        <end position="386"/>
    </location>
</feature>
<dbReference type="AlphaFoldDB" id="A0AAN8ISQ0"/>
<feature type="compositionally biased region" description="Low complexity" evidence="1">
    <location>
        <begin position="254"/>
        <end position="270"/>
    </location>
</feature>
<evidence type="ECO:0000313" key="2">
    <source>
        <dbReference type="EMBL" id="KAK5958417.1"/>
    </source>
</evidence>
<feature type="region of interest" description="Disordered" evidence="1">
    <location>
        <begin position="756"/>
        <end position="797"/>
    </location>
</feature>
<feature type="region of interest" description="Disordered" evidence="1">
    <location>
        <begin position="670"/>
        <end position="701"/>
    </location>
</feature>
<comment type="caution">
    <text evidence="2">The sequence shown here is derived from an EMBL/GenBank/DDBJ whole genome shotgun (WGS) entry which is preliminary data.</text>
</comment>
<feature type="region of interest" description="Disordered" evidence="1">
    <location>
        <begin position="112"/>
        <end position="275"/>
    </location>
</feature>